<dbReference type="PANTHER" id="PTHR35807:SF1">
    <property type="entry name" value="TRANSCRIPTIONAL REGULATOR REDD"/>
    <property type="match status" value="1"/>
</dbReference>
<dbReference type="InterPro" id="IPR001867">
    <property type="entry name" value="OmpR/PhoB-type_DNA-bd"/>
</dbReference>
<evidence type="ECO:0000256" key="2">
    <source>
        <dbReference type="ARBA" id="ARBA00023015"/>
    </source>
</evidence>
<evidence type="ECO:0000256" key="4">
    <source>
        <dbReference type="ARBA" id="ARBA00023163"/>
    </source>
</evidence>
<gene>
    <name evidence="7" type="ORF">SAMN05421507_101284</name>
</gene>
<dbReference type="Pfam" id="PF13424">
    <property type="entry name" value="TPR_12"/>
    <property type="match status" value="1"/>
</dbReference>
<evidence type="ECO:0000313" key="7">
    <source>
        <dbReference type="EMBL" id="SDN78876.1"/>
    </source>
</evidence>
<dbReference type="PANTHER" id="PTHR35807">
    <property type="entry name" value="TRANSCRIPTIONAL REGULATOR REDD-RELATED"/>
    <property type="match status" value="1"/>
</dbReference>
<dbReference type="AlphaFoldDB" id="A0A1H0E9B6"/>
<dbReference type="OrthoDB" id="5521887at2"/>
<dbReference type="SMART" id="SM00862">
    <property type="entry name" value="Trans_reg_C"/>
    <property type="match status" value="1"/>
</dbReference>
<protein>
    <submittedName>
        <fullName evidence="7">DNA-binding transcriptional activator of the SARP family</fullName>
    </submittedName>
</protein>
<sequence>MNVEFRVLGPLEVLLDGEPVAVPTGRGQVLLATLLLRPNEFVPVDELIERIWDGEPPTADRARKTLHMVVARLRSALGRADCVRTRPGGYLAEVEPDQLDLLRFRALAGSGDHGAASALWRGPVLGNVTSDSLHREDVPRLAGERLDALESRLEADLDRGLGRELVAELKSLVADHPLRESFWRYLMLALYRAGLQAEALATYQKVRRTLADELGVDPGPALRALHQQVLRGEVPAGGRQVPRQLPAGVRNFVGRDHELRLLDKTTGVIVVHGVGGVGKTALVLHWARQAREEFPDGDLHLDLRGFDPEAQPVDPVAAAETLLVGLGVQNVPAAADARFALLRTTLVDRRLLLVLDNAASPRQVLPLLPGAAGVRVVITSRNQLRALVLQHDATAIALDELDLEAGRTLLGAVLGEERIAAEPEAAREIVERCTGLPLALRVFAERVSRFPDVPLREFVAELDDARLDALTDFDDVDVRAVFSWSYRALDAESARMFRLLSVHPGVDFDAGAAAALAGVPVARARRLLERLVADHLVQSCTPGRYNLHDLLRAYSAELCGDDEEAALRLTEWYLHTLENATALDPARIVVRADAVKSGVVPQEFSVWFEAQRWRRQEWANLKAVALAALARGWDRPAVLIPIHLLSYLVVDHTHRHDAVDLFEALRGVGSVLEQGLLHTKLAVLYELIGRVDDSLLSYEVGLPLVRAEGEPISVAGVLGNMSKLYSTMGRREEAEEYSREALAIAVEIDDVYLQIVCHVNMASRFNHQQRWADALGETDLAAPLAARLGDEFLLVRVRAYRAAALAGAGRYAEAEPELRAVVEVMRRVGDTDGVTDGLGLIGEVLVGQGRLDEAAAAWQEAVEIYRSRNDARADALAARVEALR</sequence>
<dbReference type="InterPro" id="IPR005158">
    <property type="entry name" value="BTAD"/>
</dbReference>
<dbReference type="Proteomes" id="UP000199691">
    <property type="component" value="Unassembled WGS sequence"/>
</dbReference>
<dbReference type="InterPro" id="IPR019734">
    <property type="entry name" value="TPR_rpt"/>
</dbReference>
<accession>A0A1H0E9B6</accession>
<dbReference type="InterPro" id="IPR051677">
    <property type="entry name" value="AfsR-DnrI-RedD_regulator"/>
</dbReference>
<dbReference type="GO" id="GO:0000160">
    <property type="term" value="P:phosphorelay signal transduction system"/>
    <property type="evidence" value="ECO:0007669"/>
    <property type="project" value="InterPro"/>
</dbReference>
<dbReference type="GO" id="GO:0003677">
    <property type="term" value="F:DNA binding"/>
    <property type="evidence" value="ECO:0007669"/>
    <property type="project" value="UniProtKB-UniRule"/>
</dbReference>
<dbReference type="InterPro" id="IPR011990">
    <property type="entry name" value="TPR-like_helical_dom_sf"/>
</dbReference>
<dbReference type="InterPro" id="IPR016032">
    <property type="entry name" value="Sig_transdc_resp-reg_C-effctor"/>
</dbReference>
<evidence type="ECO:0000256" key="1">
    <source>
        <dbReference type="ARBA" id="ARBA00005820"/>
    </source>
</evidence>
<organism evidence="7 8">
    <name type="scientific">Lentzea jiangxiensis</name>
    <dbReference type="NCBI Taxonomy" id="641025"/>
    <lineage>
        <taxon>Bacteria</taxon>
        <taxon>Bacillati</taxon>
        <taxon>Actinomycetota</taxon>
        <taxon>Actinomycetes</taxon>
        <taxon>Pseudonocardiales</taxon>
        <taxon>Pseudonocardiaceae</taxon>
        <taxon>Lentzea</taxon>
    </lineage>
</organism>
<reference evidence="8" key="1">
    <citation type="submission" date="2016-10" db="EMBL/GenBank/DDBJ databases">
        <authorList>
            <person name="Varghese N."/>
            <person name="Submissions S."/>
        </authorList>
    </citation>
    <scope>NUCLEOTIDE SEQUENCE [LARGE SCALE GENOMIC DNA]</scope>
    <source>
        <strain evidence="8">CGMCC 4.6609</strain>
    </source>
</reference>
<dbReference type="InterPro" id="IPR036388">
    <property type="entry name" value="WH-like_DNA-bd_sf"/>
</dbReference>
<keyword evidence="3 5" id="KW-0238">DNA-binding</keyword>
<dbReference type="SMART" id="SM01043">
    <property type="entry name" value="BTAD"/>
    <property type="match status" value="1"/>
</dbReference>
<evidence type="ECO:0000256" key="3">
    <source>
        <dbReference type="ARBA" id="ARBA00023125"/>
    </source>
</evidence>
<dbReference type="STRING" id="641025.SAMN05421507_101284"/>
<evidence type="ECO:0000313" key="8">
    <source>
        <dbReference type="Proteomes" id="UP000199691"/>
    </source>
</evidence>
<feature type="DNA-binding region" description="OmpR/PhoB-type" evidence="5">
    <location>
        <begin position="1"/>
        <end position="94"/>
    </location>
</feature>
<dbReference type="Pfam" id="PF00486">
    <property type="entry name" value="Trans_reg_C"/>
    <property type="match status" value="1"/>
</dbReference>
<proteinExistence type="inferred from homology"/>
<keyword evidence="4" id="KW-0804">Transcription</keyword>
<comment type="similarity">
    <text evidence="1">Belongs to the AfsR/DnrI/RedD regulatory family.</text>
</comment>
<dbReference type="PRINTS" id="PR00364">
    <property type="entry name" value="DISEASERSIST"/>
</dbReference>
<dbReference type="SMART" id="SM00028">
    <property type="entry name" value="TPR"/>
    <property type="match status" value="3"/>
</dbReference>
<dbReference type="Pfam" id="PF03704">
    <property type="entry name" value="BTAD"/>
    <property type="match status" value="1"/>
</dbReference>
<dbReference type="Gene3D" id="1.25.40.10">
    <property type="entry name" value="Tetratricopeptide repeat domain"/>
    <property type="match status" value="3"/>
</dbReference>
<keyword evidence="8" id="KW-1185">Reference proteome</keyword>
<dbReference type="SUPFAM" id="SSF52540">
    <property type="entry name" value="P-loop containing nucleoside triphosphate hydrolases"/>
    <property type="match status" value="1"/>
</dbReference>
<evidence type="ECO:0000256" key="5">
    <source>
        <dbReference type="PROSITE-ProRule" id="PRU01091"/>
    </source>
</evidence>
<dbReference type="EMBL" id="FNIX01000001">
    <property type="protein sequence ID" value="SDN78876.1"/>
    <property type="molecule type" value="Genomic_DNA"/>
</dbReference>
<dbReference type="GO" id="GO:0043531">
    <property type="term" value="F:ADP binding"/>
    <property type="evidence" value="ECO:0007669"/>
    <property type="project" value="InterPro"/>
</dbReference>
<dbReference type="Gene3D" id="1.10.10.10">
    <property type="entry name" value="Winged helix-like DNA-binding domain superfamily/Winged helix DNA-binding domain"/>
    <property type="match status" value="1"/>
</dbReference>
<dbReference type="PROSITE" id="PS51755">
    <property type="entry name" value="OMPR_PHOB"/>
    <property type="match status" value="1"/>
</dbReference>
<dbReference type="SUPFAM" id="SSF46894">
    <property type="entry name" value="C-terminal effector domain of the bipartite response regulators"/>
    <property type="match status" value="1"/>
</dbReference>
<evidence type="ECO:0000259" key="6">
    <source>
        <dbReference type="PROSITE" id="PS51755"/>
    </source>
</evidence>
<dbReference type="SUPFAM" id="SSF48452">
    <property type="entry name" value="TPR-like"/>
    <property type="match status" value="3"/>
</dbReference>
<dbReference type="InterPro" id="IPR027417">
    <property type="entry name" value="P-loop_NTPase"/>
</dbReference>
<name>A0A1H0E9B6_9PSEU</name>
<keyword evidence="2" id="KW-0805">Transcription regulation</keyword>
<dbReference type="RefSeq" id="WP_143022477.1">
    <property type="nucleotide sequence ID" value="NZ_FNIX01000001.1"/>
</dbReference>
<dbReference type="CDD" id="cd15831">
    <property type="entry name" value="BTAD"/>
    <property type="match status" value="1"/>
</dbReference>
<dbReference type="GO" id="GO:0006355">
    <property type="term" value="P:regulation of DNA-templated transcription"/>
    <property type="evidence" value="ECO:0007669"/>
    <property type="project" value="InterPro"/>
</dbReference>
<dbReference type="Pfam" id="PF13374">
    <property type="entry name" value="TPR_10"/>
    <property type="match status" value="1"/>
</dbReference>
<feature type="domain" description="OmpR/PhoB-type" evidence="6">
    <location>
        <begin position="1"/>
        <end position="94"/>
    </location>
</feature>